<protein>
    <submittedName>
        <fullName evidence="1">Uncharacterized protein</fullName>
    </submittedName>
</protein>
<organism evidence="1 2">
    <name type="scientific">Dallia pectoralis</name>
    <name type="common">Alaska blackfish</name>
    <dbReference type="NCBI Taxonomy" id="75939"/>
    <lineage>
        <taxon>Eukaryota</taxon>
        <taxon>Metazoa</taxon>
        <taxon>Chordata</taxon>
        <taxon>Craniata</taxon>
        <taxon>Vertebrata</taxon>
        <taxon>Euteleostomi</taxon>
        <taxon>Actinopterygii</taxon>
        <taxon>Neopterygii</taxon>
        <taxon>Teleostei</taxon>
        <taxon>Protacanthopterygii</taxon>
        <taxon>Esociformes</taxon>
        <taxon>Umbridae</taxon>
        <taxon>Dallia</taxon>
    </lineage>
</organism>
<dbReference type="EMBL" id="CM055740">
    <property type="protein sequence ID" value="KAJ8002900.1"/>
    <property type="molecule type" value="Genomic_DNA"/>
</dbReference>
<reference evidence="1" key="1">
    <citation type="submission" date="2021-05" db="EMBL/GenBank/DDBJ databases">
        <authorList>
            <person name="Pan Q."/>
            <person name="Jouanno E."/>
            <person name="Zahm M."/>
            <person name="Klopp C."/>
            <person name="Cabau C."/>
            <person name="Louis A."/>
            <person name="Berthelot C."/>
            <person name="Parey E."/>
            <person name="Roest Crollius H."/>
            <person name="Montfort J."/>
            <person name="Robinson-Rechavi M."/>
            <person name="Bouchez O."/>
            <person name="Lampietro C."/>
            <person name="Lopez Roques C."/>
            <person name="Donnadieu C."/>
            <person name="Postlethwait J."/>
            <person name="Bobe J."/>
            <person name="Dillon D."/>
            <person name="Chandos A."/>
            <person name="von Hippel F."/>
            <person name="Guiguen Y."/>
        </authorList>
    </citation>
    <scope>NUCLEOTIDE SEQUENCE</scope>
    <source>
        <strain evidence="1">YG-Jan2019</strain>
    </source>
</reference>
<sequence length="89" mass="9673">MVTVLRWSRICSCLPGVLWGETGEFGRLVPSDKGGPKRESGPGWPSPAEDHYKADGPTSQARGTFQHGKHELTEHYIASPPSTPTAQFP</sequence>
<gene>
    <name evidence="1" type="ORF">DPEC_G00163760</name>
</gene>
<evidence type="ECO:0000313" key="1">
    <source>
        <dbReference type="EMBL" id="KAJ8002900.1"/>
    </source>
</evidence>
<proteinExistence type="predicted"/>
<comment type="caution">
    <text evidence="1">The sequence shown here is derived from an EMBL/GenBank/DDBJ whole genome shotgun (WGS) entry which is preliminary data.</text>
</comment>
<keyword evidence="2" id="KW-1185">Reference proteome</keyword>
<name>A0ACC2GHD1_DALPE</name>
<accession>A0ACC2GHD1</accession>
<evidence type="ECO:0000313" key="2">
    <source>
        <dbReference type="Proteomes" id="UP001157502"/>
    </source>
</evidence>
<dbReference type="Proteomes" id="UP001157502">
    <property type="component" value="Chromosome 13"/>
</dbReference>